<comment type="similarity">
    <text evidence="1">Belongs to the LysR transcriptional regulatory family.</text>
</comment>
<dbReference type="InterPro" id="IPR036390">
    <property type="entry name" value="WH_DNA-bd_sf"/>
</dbReference>
<dbReference type="PANTHER" id="PTHR30346:SF28">
    <property type="entry name" value="HTH-TYPE TRANSCRIPTIONAL REGULATOR CYNR"/>
    <property type="match status" value="1"/>
</dbReference>
<dbReference type="EMBL" id="AP012319">
    <property type="protein sequence ID" value="BAL85717.1"/>
    <property type="molecule type" value="Genomic_DNA"/>
</dbReference>
<evidence type="ECO:0000256" key="3">
    <source>
        <dbReference type="ARBA" id="ARBA00023125"/>
    </source>
</evidence>
<dbReference type="Pfam" id="PF00126">
    <property type="entry name" value="HTH_1"/>
    <property type="match status" value="1"/>
</dbReference>
<keyword evidence="3" id="KW-0238">DNA-binding</keyword>
<dbReference type="RefSeq" id="WP_014440617.1">
    <property type="nucleotide sequence ID" value="NC_017093.1"/>
</dbReference>
<keyword evidence="7" id="KW-1185">Reference proteome</keyword>
<evidence type="ECO:0000259" key="5">
    <source>
        <dbReference type="PROSITE" id="PS50931"/>
    </source>
</evidence>
<dbReference type="GO" id="GO:0003677">
    <property type="term" value="F:DNA binding"/>
    <property type="evidence" value="ECO:0007669"/>
    <property type="project" value="UniProtKB-KW"/>
</dbReference>
<dbReference type="PROSITE" id="PS50931">
    <property type="entry name" value="HTH_LYSR"/>
    <property type="match status" value="1"/>
</dbReference>
<evidence type="ECO:0000313" key="7">
    <source>
        <dbReference type="Proteomes" id="UP000007882"/>
    </source>
</evidence>
<proteinExistence type="inferred from homology"/>
<keyword evidence="4" id="KW-0804">Transcription</keyword>
<dbReference type="GO" id="GO:0003700">
    <property type="term" value="F:DNA-binding transcription factor activity"/>
    <property type="evidence" value="ECO:0007669"/>
    <property type="project" value="InterPro"/>
</dbReference>
<evidence type="ECO:0000256" key="4">
    <source>
        <dbReference type="ARBA" id="ARBA00023163"/>
    </source>
</evidence>
<gene>
    <name evidence="6" type="ordered locus">AMIS_4970</name>
</gene>
<reference evidence="6 7" key="1">
    <citation type="submission" date="2012-02" db="EMBL/GenBank/DDBJ databases">
        <title>Complete genome sequence of Actinoplanes missouriensis 431 (= NBRC 102363).</title>
        <authorList>
            <person name="Ohnishi Y."/>
            <person name="Ishikawa J."/>
            <person name="Sekine M."/>
            <person name="Hosoyama A."/>
            <person name="Harada T."/>
            <person name="Narita H."/>
            <person name="Hata T."/>
            <person name="Konno Y."/>
            <person name="Tutikane K."/>
            <person name="Fujita N."/>
            <person name="Horinouchi S."/>
            <person name="Hayakawa M."/>
        </authorList>
    </citation>
    <scope>NUCLEOTIDE SEQUENCE [LARGE SCALE GENOMIC DNA]</scope>
    <source>
        <strain evidence="7">ATCC 14538 / DSM 43046 / CBS 188.64 / JCM 3121 / NBRC 102363 / NCIMB 12654 / NRRL B-3342 / UNCC 431</strain>
    </source>
</reference>
<dbReference type="PANTHER" id="PTHR30346">
    <property type="entry name" value="TRANSCRIPTIONAL DUAL REGULATOR HCAR-RELATED"/>
    <property type="match status" value="1"/>
</dbReference>
<dbReference type="GO" id="GO:0032993">
    <property type="term" value="C:protein-DNA complex"/>
    <property type="evidence" value="ECO:0007669"/>
    <property type="project" value="TreeGrafter"/>
</dbReference>
<name>I0GY80_ACTM4</name>
<dbReference type="Gene3D" id="1.10.10.10">
    <property type="entry name" value="Winged helix-like DNA-binding domain superfamily/Winged helix DNA-binding domain"/>
    <property type="match status" value="1"/>
</dbReference>
<dbReference type="SUPFAM" id="SSF53850">
    <property type="entry name" value="Periplasmic binding protein-like II"/>
    <property type="match status" value="1"/>
</dbReference>
<dbReference type="Pfam" id="PF03466">
    <property type="entry name" value="LysR_substrate"/>
    <property type="match status" value="1"/>
</dbReference>
<accession>I0GY80</accession>
<dbReference type="SUPFAM" id="SSF46785">
    <property type="entry name" value="Winged helix' DNA-binding domain"/>
    <property type="match status" value="1"/>
</dbReference>
<dbReference type="PATRIC" id="fig|512565.3.peg.500"/>
<dbReference type="InterPro" id="IPR000847">
    <property type="entry name" value="LysR_HTH_N"/>
</dbReference>
<dbReference type="InterPro" id="IPR005119">
    <property type="entry name" value="LysR_subst-bd"/>
</dbReference>
<dbReference type="HOGENOM" id="CLU_039613_6_4_11"/>
<dbReference type="STRING" id="512565.AMIS_4970"/>
<dbReference type="eggNOG" id="COG0583">
    <property type="taxonomic scope" value="Bacteria"/>
</dbReference>
<feature type="domain" description="HTH lysR-type" evidence="5">
    <location>
        <begin position="1"/>
        <end position="58"/>
    </location>
</feature>
<dbReference type="Gene3D" id="3.40.190.290">
    <property type="match status" value="1"/>
</dbReference>
<dbReference type="OrthoDB" id="3181812at2"/>
<evidence type="ECO:0000256" key="2">
    <source>
        <dbReference type="ARBA" id="ARBA00023015"/>
    </source>
</evidence>
<dbReference type="InterPro" id="IPR036388">
    <property type="entry name" value="WH-like_DNA-bd_sf"/>
</dbReference>
<evidence type="ECO:0000313" key="6">
    <source>
        <dbReference type="EMBL" id="BAL85717.1"/>
    </source>
</evidence>
<dbReference type="FunFam" id="1.10.10.10:FF:000001">
    <property type="entry name" value="LysR family transcriptional regulator"/>
    <property type="match status" value="1"/>
</dbReference>
<dbReference type="PRINTS" id="PR00039">
    <property type="entry name" value="HTHLYSR"/>
</dbReference>
<protein>
    <submittedName>
        <fullName evidence="6">Putative LysR-family transcriptional regulator</fullName>
    </submittedName>
</protein>
<keyword evidence="2" id="KW-0805">Transcription regulation</keyword>
<sequence>MDLRQLEYFVTVAETANFTRAAERVHITQSGVSAQIKALEQELGTKLFERSGRVARLTDAGEAALRHARAALDAAADLRDAIDDVHGLVRGRLVIGMVIGCEVAPLFDAFAAFHSEHPDIELELVEANSDQLVAGVRSGDLDLALAGLAGEPPEHLASHVIASERLVALIPPDSELAGHARLSVTALSTYPIICLPVGTGIRDVLDKARAAEGVDPSVALAATSPDTVAGLARRGLGVAVLSESMAAAHADLTAVPIDGIEIPALLALVWQNRSSPALAAFLRHCRVAFFGVDQEKEGRMMAVQ</sequence>
<dbReference type="AlphaFoldDB" id="I0GY80"/>
<evidence type="ECO:0000256" key="1">
    <source>
        <dbReference type="ARBA" id="ARBA00009437"/>
    </source>
</evidence>
<dbReference type="Proteomes" id="UP000007882">
    <property type="component" value="Chromosome"/>
</dbReference>
<dbReference type="KEGG" id="ams:AMIS_4970"/>
<organism evidence="6 7">
    <name type="scientific">Actinoplanes missouriensis (strain ATCC 14538 / DSM 43046 / CBS 188.64 / JCM 3121 / NBRC 102363 / NCIMB 12654 / NRRL B-3342 / UNCC 431)</name>
    <dbReference type="NCBI Taxonomy" id="512565"/>
    <lineage>
        <taxon>Bacteria</taxon>
        <taxon>Bacillati</taxon>
        <taxon>Actinomycetota</taxon>
        <taxon>Actinomycetes</taxon>
        <taxon>Micromonosporales</taxon>
        <taxon>Micromonosporaceae</taxon>
        <taxon>Actinoplanes</taxon>
    </lineage>
</organism>